<dbReference type="InterPro" id="IPR010809">
    <property type="entry name" value="FliD_C"/>
</dbReference>
<gene>
    <name evidence="11" type="primary">fliD</name>
    <name evidence="11" type="ORF">Mal52_11960</name>
</gene>
<comment type="similarity">
    <text evidence="2">Belongs to the FliD family.</text>
</comment>
<name>A0A517ZJS5_9PLAN</name>
<dbReference type="AlphaFoldDB" id="A0A517ZJS5"/>
<evidence type="ECO:0000256" key="2">
    <source>
        <dbReference type="ARBA" id="ARBA00009764"/>
    </source>
</evidence>
<evidence type="ECO:0000259" key="10">
    <source>
        <dbReference type="Pfam" id="PF07195"/>
    </source>
</evidence>
<evidence type="ECO:0000256" key="8">
    <source>
        <dbReference type="SAM" id="Coils"/>
    </source>
</evidence>
<evidence type="ECO:0000259" key="9">
    <source>
        <dbReference type="Pfam" id="PF02465"/>
    </source>
</evidence>
<reference evidence="11 12" key="1">
    <citation type="submission" date="2019-02" db="EMBL/GenBank/DDBJ databases">
        <title>Deep-cultivation of Planctomycetes and their phenomic and genomic characterization uncovers novel biology.</title>
        <authorList>
            <person name="Wiegand S."/>
            <person name="Jogler M."/>
            <person name="Boedeker C."/>
            <person name="Pinto D."/>
            <person name="Vollmers J."/>
            <person name="Rivas-Marin E."/>
            <person name="Kohn T."/>
            <person name="Peeters S.H."/>
            <person name="Heuer A."/>
            <person name="Rast P."/>
            <person name="Oberbeckmann S."/>
            <person name="Bunk B."/>
            <person name="Jeske O."/>
            <person name="Meyerdierks A."/>
            <person name="Storesund J.E."/>
            <person name="Kallscheuer N."/>
            <person name="Luecker S."/>
            <person name="Lage O.M."/>
            <person name="Pohl T."/>
            <person name="Merkel B.J."/>
            <person name="Hornburger P."/>
            <person name="Mueller R.-W."/>
            <person name="Bruemmer F."/>
            <person name="Labrenz M."/>
            <person name="Spormann A.M."/>
            <person name="Op den Camp H."/>
            <person name="Overmann J."/>
            <person name="Amann R."/>
            <person name="Jetten M.S.M."/>
            <person name="Mascher T."/>
            <person name="Medema M.H."/>
            <person name="Devos D.P."/>
            <person name="Kaster A.-K."/>
            <person name="Ovreas L."/>
            <person name="Rohde M."/>
            <person name="Galperin M.Y."/>
            <person name="Jogler C."/>
        </authorList>
    </citation>
    <scope>NUCLEOTIDE SEQUENCE [LARGE SCALE GENOMIC DNA]</scope>
    <source>
        <strain evidence="11 12">Mal52</strain>
    </source>
</reference>
<dbReference type="Pfam" id="PF07196">
    <property type="entry name" value="Flagellin_IN"/>
    <property type="match status" value="1"/>
</dbReference>
<feature type="domain" description="Flagellar hook-associated protein 2 C-terminal" evidence="10">
    <location>
        <begin position="671"/>
        <end position="897"/>
    </location>
</feature>
<evidence type="ECO:0000256" key="1">
    <source>
        <dbReference type="ARBA" id="ARBA00004365"/>
    </source>
</evidence>
<keyword evidence="12" id="KW-1185">Reference proteome</keyword>
<evidence type="ECO:0000313" key="12">
    <source>
        <dbReference type="Proteomes" id="UP000319383"/>
    </source>
</evidence>
<dbReference type="EMBL" id="CP036276">
    <property type="protein sequence ID" value="QDU42729.1"/>
    <property type="molecule type" value="Genomic_DNA"/>
</dbReference>
<dbReference type="GO" id="GO:0009424">
    <property type="term" value="C:bacterial-type flagellum hook"/>
    <property type="evidence" value="ECO:0007669"/>
    <property type="project" value="InterPro"/>
</dbReference>
<dbReference type="GO" id="GO:0071973">
    <property type="term" value="P:bacterial-type flagellum-dependent cell motility"/>
    <property type="evidence" value="ECO:0007669"/>
    <property type="project" value="TreeGrafter"/>
</dbReference>
<dbReference type="KEGG" id="sdyn:Mal52_11960"/>
<dbReference type="Pfam" id="PF02465">
    <property type="entry name" value="FliD_N"/>
    <property type="match status" value="1"/>
</dbReference>
<dbReference type="GO" id="GO:0009421">
    <property type="term" value="C:bacterial-type flagellum filament cap"/>
    <property type="evidence" value="ECO:0007669"/>
    <property type="project" value="InterPro"/>
</dbReference>
<comment type="subunit">
    <text evidence="3">Homopentamer.</text>
</comment>
<evidence type="ECO:0000256" key="3">
    <source>
        <dbReference type="ARBA" id="ARBA00011255"/>
    </source>
</evidence>
<evidence type="ECO:0000256" key="7">
    <source>
        <dbReference type="ARBA" id="ARBA00033192"/>
    </source>
</evidence>
<dbReference type="InterPro" id="IPR010810">
    <property type="entry name" value="Flagellin_hook_IN_motif"/>
</dbReference>
<dbReference type="InterPro" id="IPR040026">
    <property type="entry name" value="FliD"/>
</dbReference>
<dbReference type="PANTHER" id="PTHR30288:SF0">
    <property type="entry name" value="FLAGELLAR HOOK-ASSOCIATED PROTEIN 2"/>
    <property type="match status" value="1"/>
</dbReference>
<evidence type="ECO:0000256" key="6">
    <source>
        <dbReference type="ARBA" id="ARBA00033074"/>
    </source>
</evidence>
<proteinExistence type="inferred from homology"/>
<keyword evidence="4 8" id="KW-0175">Coiled coil</keyword>
<keyword evidence="5" id="KW-0975">Bacterial flagellum</keyword>
<sequence length="914" mass="94719">MGTISTSVGLASNLPTGEIIDALINAQRGTIDRLASRAEEYGATSGGLNVLSGNLLSLTGSATTLGKETTFDKLTTTVSNPAILSVAPSPDTPVGTYEFEAIRKATTQQIYSKGFANTDTQTLGEGVITIASGGKLATPTPLDILNEGQGVARGVFRITDGSGASADIDISDAVSVTDVLDLINENSAISVEARAEGDGIILVDTSGQSATDFSVAELNGGHAAEGLGLLKTTAGTTITGDDINTIPGDYTLDLINGGNGLRLIEGAPELRISLTDDPTTEFDVDLDDAVTLQDIADAINDHEDNAGKVLAEVNNGQFTLTDQTGGGGAGSFELTEINDANVLHELGLDVAAVGNTISGERIIGGLDSVLLRNLNGGQGFDQLGSISLTDQSGKTAVVDLSTATSLNDVINAINQAEDTGSKLNLTATFDELGTGIRIIDTTASPSGNLTIADVGGSTLATQLGIAVDAAQSTVESGSLNLQYVNAATSLDGYAPGGGTPQTSAFTITDSAGNTATISLSTSVKNIGDVLQRINSNETINVQAQLNETGDGFELIDLAGGAETLTVQDLGGGQAAQGLRLLGEVDTNEGGQQRISSRLTTEIQIDAEDTLDDIAEKLNNANAGLTAAIIDDGSTLNSKRLVLNSTRSGSEGALILDSEGFDLGLTITTRAEDAVLRIGSNPATAFVTTSSTNRFNTGINALIDIKEVSEDPITVTVQRDQDNIINSVQSFIDSYNRIIDAAADLTKFDPDTGERGVLQGEGIVLRLLRRLDSEVTQPVGNLNGPYRSLVDLGITVTSGGKLQLDDEVLKTALDDNPAAVREFFTATDNGLSDRLETTVDAFTDPFTGAISLQNEALTASLQSIDERIGVLNEILENKRARLVEQYARMETIISELNSQSSAIDRLAALANPGSS</sequence>
<dbReference type="PANTHER" id="PTHR30288">
    <property type="entry name" value="FLAGELLAR CAP/ASSEMBLY PROTEIN FLID"/>
    <property type="match status" value="1"/>
</dbReference>
<evidence type="ECO:0000313" key="11">
    <source>
        <dbReference type="EMBL" id="QDU42729.1"/>
    </source>
</evidence>
<dbReference type="InterPro" id="IPR003481">
    <property type="entry name" value="FliD_N"/>
</dbReference>
<accession>A0A517ZJS5</accession>
<evidence type="ECO:0000256" key="5">
    <source>
        <dbReference type="ARBA" id="ARBA00023143"/>
    </source>
</evidence>
<comment type="subcellular location">
    <subcellularLocation>
        <location evidence="1">Bacterial flagellum</location>
    </subcellularLocation>
</comment>
<dbReference type="GO" id="GO:0007155">
    <property type="term" value="P:cell adhesion"/>
    <property type="evidence" value="ECO:0007669"/>
    <property type="project" value="InterPro"/>
</dbReference>
<evidence type="ECO:0000256" key="4">
    <source>
        <dbReference type="ARBA" id="ARBA00023054"/>
    </source>
</evidence>
<feature type="coiled-coil region" evidence="8">
    <location>
        <begin position="871"/>
        <end position="898"/>
    </location>
</feature>
<keyword evidence="11" id="KW-0969">Cilium</keyword>
<dbReference type="Proteomes" id="UP000319383">
    <property type="component" value="Chromosome"/>
</dbReference>
<organism evidence="11 12">
    <name type="scientific">Symmachiella dynata</name>
    <dbReference type="NCBI Taxonomy" id="2527995"/>
    <lineage>
        <taxon>Bacteria</taxon>
        <taxon>Pseudomonadati</taxon>
        <taxon>Planctomycetota</taxon>
        <taxon>Planctomycetia</taxon>
        <taxon>Planctomycetales</taxon>
        <taxon>Planctomycetaceae</taxon>
        <taxon>Symmachiella</taxon>
    </lineage>
</organism>
<feature type="domain" description="Flagellar hook-associated protein 2 N-terminal" evidence="9">
    <location>
        <begin position="12"/>
        <end position="108"/>
    </location>
</feature>
<keyword evidence="11" id="KW-0966">Cell projection</keyword>
<keyword evidence="11" id="KW-0282">Flagellum</keyword>
<protein>
    <recommendedName>
        <fullName evidence="7">Filament cap protein</fullName>
    </recommendedName>
    <alternativeName>
        <fullName evidence="6">Flagellar cap protein</fullName>
    </alternativeName>
</protein>
<dbReference type="RefSeq" id="WP_145374742.1">
    <property type="nucleotide sequence ID" value="NZ_CP036276.1"/>
</dbReference>
<dbReference type="Pfam" id="PF07195">
    <property type="entry name" value="FliD_C"/>
    <property type="match status" value="1"/>
</dbReference>